<dbReference type="InterPro" id="IPR014752">
    <property type="entry name" value="Arrestin-like_C"/>
</dbReference>
<comment type="subcellular location">
    <subcellularLocation>
        <location evidence="1">Endosome</location>
    </subcellularLocation>
</comment>
<dbReference type="GO" id="GO:0005768">
    <property type="term" value="C:endosome"/>
    <property type="evidence" value="ECO:0007669"/>
    <property type="project" value="UniProtKB-SubCell"/>
</dbReference>
<dbReference type="FunFam" id="2.60.40.640:FF:000009">
    <property type="entry name" value="Down syndrome critical region protein 3"/>
    <property type="match status" value="1"/>
</dbReference>
<reference evidence="7 8" key="1">
    <citation type="journal article" date="2023" name="Sci. Data">
        <title>Genome assembly of the Korean intertidal mud-creeper Batillaria attramentaria.</title>
        <authorList>
            <person name="Patra A.K."/>
            <person name="Ho P.T."/>
            <person name="Jun S."/>
            <person name="Lee S.J."/>
            <person name="Kim Y."/>
            <person name="Won Y.J."/>
        </authorList>
    </citation>
    <scope>NUCLEOTIDE SEQUENCE [LARGE SCALE GENOMIC DNA]</scope>
    <source>
        <strain evidence="7">Wonlab-2016</strain>
    </source>
</reference>
<evidence type="ECO:0000256" key="5">
    <source>
        <dbReference type="ARBA" id="ARBA00093280"/>
    </source>
</evidence>
<dbReference type="AlphaFoldDB" id="A0ABD0KYX3"/>
<dbReference type="EMBL" id="JACVVK020000103">
    <property type="protein sequence ID" value="KAK7492446.1"/>
    <property type="molecule type" value="Genomic_DNA"/>
</dbReference>
<evidence type="ECO:0000256" key="2">
    <source>
        <dbReference type="ARBA" id="ARBA00009100"/>
    </source>
</evidence>
<comment type="subunit">
    <text evidence="6">Component of the commander complex that is essential for endosomal recycling of transmembrane cargos; the commander complex is composed of the CCC subcomplex and the retriever subcomplex. Component of the heterotrimeric retriever complex consisting of VPS26C, VPS29 and VPS35L; within the complex interacts with VPS35L. Interacts with SNX17 (via C-terminus); the interaction is direct and associates SNX17 with the retriever complex. Interacts with SNX31; the interaction is direct.</text>
</comment>
<name>A0ABD0KYX3_9CAEN</name>
<proteinExistence type="inferred from homology"/>
<evidence type="ECO:0000256" key="3">
    <source>
        <dbReference type="ARBA" id="ARBA00022753"/>
    </source>
</evidence>
<evidence type="ECO:0000313" key="8">
    <source>
        <dbReference type="Proteomes" id="UP001519460"/>
    </source>
</evidence>
<keyword evidence="3" id="KW-0967">Endosome</keyword>
<accession>A0ABD0KYX3</accession>
<dbReference type="Pfam" id="PF03643">
    <property type="entry name" value="Vps26"/>
    <property type="match status" value="1"/>
</dbReference>
<dbReference type="Proteomes" id="UP001519460">
    <property type="component" value="Unassembled WGS sequence"/>
</dbReference>
<dbReference type="InterPro" id="IPR028934">
    <property type="entry name" value="Vps26-related"/>
</dbReference>
<evidence type="ECO:0000256" key="4">
    <source>
        <dbReference type="ARBA" id="ARBA00067597"/>
    </source>
</evidence>
<protein>
    <recommendedName>
        <fullName evidence="4">Vacuolar protein sorting-associated protein 26C</fullName>
    </recommendedName>
</protein>
<comment type="similarity">
    <text evidence="2">Belongs to the VPS26 family.</text>
</comment>
<evidence type="ECO:0000256" key="6">
    <source>
        <dbReference type="ARBA" id="ARBA00093474"/>
    </source>
</evidence>
<gene>
    <name evidence="7" type="ORF">BaRGS_00016319</name>
</gene>
<evidence type="ECO:0000313" key="7">
    <source>
        <dbReference type="EMBL" id="KAK7492446.1"/>
    </source>
</evidence>
<dbReference type="FunFam" id="2.60.40.640:FF:000008">
    <property type="entry name" value="Down syndrome critical region protein 3"/>
    <property type="match status" value="1"/>
</dbReference>
<dbReference type="PANTHER" id="PTHR12233">
    <property type="entry name" value="VACUOLAR PROTEIN SORTING 26 RELATED"/>
    <property type="match status" value="1"/>
</dbReference>
<comment type="function">
    <text evidence="5">Component of the commander complex that is essential for endosomal recycling of transmembrane cargos; the commander complex is composed of the CCC subcomplex and the retriever subcomplex. Component of the retriever complex, which is a heterotrimeric complex related to retromer cargo-selective complex (CSC) and essential for retromer-independent retrieval and recycling of numerous cargos such as integrin alpha-5/beta-1 (ITGA5:ITGB1). The recruitment of the retriever complex to the endosomal membrane involves CCC and WASH complexes. In the endosomes, drives the retriever and recycling of NxxY-motif-containing cargo proteins by coupling to SNX17, a cargo essential for the homeostatic maintenance of numerous cell surface proteins associated with processes that include cell migration, cell adhesion, nutrient supply and cell signaling.</text>
</comment>
<evidence type="ECO:0000256" key="1">
    <source>
        <dbReference type="ARBA" id="ARBA00004177"/>
    </source>
</evidence>
<dbReference type="Gene3D" id="2.60.40.640">
    <property type="match status" value="2"/>
</dbReference>
<sequence>MATLDIRLKKVNKIYREGDLVAGVVVVQSKGGELQHQGISLVVEGIVNLQLSAKSVGVFEAFYNSLKPIQLLHYPLEIAKPGRLPSGKTEIPFEVPLKPKAGKTLYETYHGVFVNIQYLIRVDMKRSLLNKDLSKQCEFIIEYKDQEEKAKPKPVTFSISPETLAGVKEKQAIPRFKVKGKLESSCIQITRPLKGELTVEHCEAAIKSIEIQLVRVETCGCAEGYAKDATEIQNIQIADGDVCRNIAIPIYMIFPRLFTCPTLSTNNFKIEFEVNIVIIFHDDHLVTENFPIKLTRF</sequence>
<organism evidence="7 8">
    <name type="scientific">Batillaria attramentaria</name>
    <dbReference type="NCBI Taxonomy" id="370345"/>
    <lineage>
        <taxon>Eukaryota</taxon>
        <taxon>Metazoa</taxon>
        <taxon>Spiralia</taxon>
        <taxon>Lophotrochozoa</taxon>
        <taxon>Mollusca</taxon>
        <taxon>Gastropoda</taxon>
        <taxon>Caenogastropoda</taxon>
        <taxon>Sorbeoconcha</taxon>
        <taxon>Cerithioidea</taxon>
        <taxon>Batillariidae</taxon>
        <taxon>Batillaria</taxon>
    </lineage>
</organism>
<comment type="caution">
    <text evidence="7">The sequence shown here is derived from an EMBL/GenBank/DDBJ whole genome shotgun (WGS) entry which is preliminary data.</text>
</comment>
<keyword evidence="8" id="KW-1185">Reference proteome</keyword>